<dbReference type="AlphaFoldDB" id="A0A1D6IHQ2"/>
<organism evidence="2">
    <name type="scientific">Zea mays</name>
    <name type="common">Maize</name>
    <dbReference type="NCBI Taxonomy" id="4577"/>
    <lineage>
        <taxon>Eukaryota</taxon>
        <taxon>Viridiplantae</taxon>
        <taxon>Streptophyta</taxon>
        <taxon>Embryophyta</taxon>
        <taxon>Tracheophyta</taxon>
        <taxon>Spermatophyta</taxon>
        <taxon>Magnoliopsida</taxon>
        <taxon>Liliopsida</taxon>
        <taxon>Poales</taxon>
        <taxon>Poaceae</taxon>
        <taxon>PACMAD clade</taxon>
        <taxon>Panicoideae</taxon>
        <taxon>Andropogonodae</taxon>
        <taxon>Andropogoneae</taxon>
        <taxon>Tripsacinae</taxon>
        <taxon>Zea</taxon>
    </lineage>
</organism>
<name>A0A1D6IHQ2_MAIZE</name>
<protein>
    <submittedName>
        <fullName evidence="2">Uncharacterized protein</fullName>
    </submittedName>
</protein>
<dbReference type="InParanoid" id="A0A1D6IHQ2"/>
<evidence type="ECO:0000313" key="2">
    <source>
        <dbReference type="EMBL" id="ONM59016.1"/>
    </source>
</evidence>
<proteinExistence type="predicted"/>
<accession>A0A1D6IHQ2</accession>
<feature type="compositionally biased region" description="Acidic residues" evidence="1">
    <location>
        <begin position="82"/>
        <end position="93"/>
    </location>
</feature>
<feature type="compositionally biased region" description="Polar residues" evidence="1">
    <location>
        <begin position="97"/>
        <end position="118"/>
    </location>
</feature>
<gene>
    <name evidence="2" type="ORF">ZEAMMB73_Zm00001d021894</name>
</gene>
<reference evidence="2" key="1">
    <citation type="submission" date="2015-12" db="EMBL/GenBank/DDBJ databases">
        <title>Update maize B73 reference genome by single molecule sequencing technologies.</title>
        <authorList>
            <consortium name="Maize Genome Sequencing Project"/>
            <person name="Ware D."/>
        </authorList>
    </citation>
    <scope>NUCLEOTIDE SEQUENCE [LARGE SCALE GENOMIC DNA]</scope>
    <source>
        <tissue evidence="2">Seedling</tissue>
    </source>
</reference>
<feature type="compositionally biased region" description="Basic and acidic residues" evidence="1">
    <location>
        <begin position="9"/>
        <end position="21"/>
    </location>
</feature>
<evidence type="ECO:0000256" key="1">
    <source>
        <dbReference type="SAM" id="MobiDB-lite"/>
    </source>
</evidence>
<feature type="region of interest" description="Disordered" evidence="1">
    <location>
        <begin position="82"/>
        <end position="124"/>
    </location>
</feature>
<sequence length="124" mass="13835">MDQGLDMNDVGRGRARTRDEVFESDGDEYNYDIISSMRKPESKKLRTCLPYYLDYIREMFHGYGVGGRSSCIPGEANYPIEADDVNEEGDDDGILSSPMSNGTRKRPNISTGDTTSSPPKRAKV</sequence>
<dbReference type="EMBL" id="CM007650">
    <property type="protein sequence ID" value="ONM59016.1"/>
    <property type="molecule type" value="Genomic_DNA"/>
</dbReference>
<feature type="region of interest" description="Disordered" evidence="1">
    <location>
        <begin position="1"/>
        <end position="25"/>
    </location>
</feature>